<evidence type="ECO:0000313" key="2">
    <source>
        <dbReference type="Proteomes" id="UP000199203"/>
    </source>
</evidence>
<gene>
    <name evidence="1" type="ORF">SAMN05421825_0226</name>
</gene>
<name>A0A1G7FV29_9FLAO</name>
<evidence type="ECO:0000313" key="1">
    <source>
        <dbReference type="EMBL" id="SDE79585.1"/>
    </source>
</evidence>
<keyword evidence="2" id="KW-1185">Reference proteome</keyword>
<dbReference type="STRING" id="454006.SAMN05421825_0226"/>
<dbReference type="RefSeq" id="WP_089870674.1">
    <property type="nucleotide sequence ID" value="NZ_FNBH01000001.1"/>
</dbReference>
<reference evidence="2" key="1">
    <citation type="submission" date="2016-10" db="EMBL/GenBank/DDBJ databases">
        <authorList>
            <person name="Varghese N."/>
            <person name="Submissions S."/>
        </authorList>
    </citation>
    <scope>NUCLEOTIDE SEQUENCE [LARGE SCALE GENOMIC DNA]</scope>
    <source>
        <strain evidence="2">DSM 19684</strain>
    </source>
</reference>
<dbReference type="OrthoDB" id="978006at2"/>
<organism evidence="1 2">
    <name type="scientific">Epilithonimonas hungarica</name>
    <dbReference type="NCBI Taxonomy" id="454006"/>
    <lineage>
        <taxon>Bacteria</taxon>
        <taxon>Pseudomonadati</taxon>
        <taxon>Bacteroidota</taxon>
        <taxon>Flavobacteriia</taxon>
        <taxon>Flavobacteriales</taxon>
        <taxon>Weeksellaceae</taxon>
        <taxon>Chryseobacterium group</taxon>
        <taxon>Epilithonimonas</taxon>
    </lineage>
</organism>
<dbReference type="EMBL" id="FNBH01000001">
    <property type="protein sequence ID" value="SDE79585.1"/>
    <property type="molecule type" value="Genomic_DNA"/>
</dbReference>
<sequence length="223" mass="25190">MKTIFITASLLFSGTFLQAQQIDLARNAHFVKSMDEINSGKSVLKYSDIQGNPFYKNGFSEARIGDTGTTLPVRYNMYKDVFEVRNDSDIYAIPKENTFSKFVFVATNEKFILANDDEGFAGYFLVLTEGKNKLLKKIAVKFSPEVPAPNTLIPGTPAKFENQKPVYYIKTDENIIKLTKKSEDLLSALPSDKKDAVKDFIKTKKIKFNQELDLIALANFLNK</sequence>
<proteinExistence type="predicted"/>
<accession>A0A1G7FV29</accession>
<dbReference type="AlphaFoldDB" id="A0A1G7FV29"/>
<dbReference type="Proteomes" id="UP000199203">
    <property type="component" value="Unassembled WGS sequence"/>
</dbReference>
<protein>
    <submittedName>
        <fullName evidence="1">Uncharacterized protein</fullName>
    </submittedName>
</protein>